<keyword evidence="1" id="KW-0863">Zinc-finger</keyword>
<protein>
    <recommendedName>
        <fullName evidence="3">CCHC-type domain-containing protein</fullName>
    </recommendedName>
</protein>
<dbReference type="EMBL" id="JAUESC010000385">
    <property type="protein sequence ID" value="KAK0579663.1"/>
    <property type="molecule type" value="Genomic_DNA"/>
</dbReference>
<dbReference type="Gene3D" id="4.10.60.10">
    <property type="entry name" value="Zinc finger, CCHC-type"/>
    <property type="match status" value="1"/>
</dbReference>
<comment type="caution">
    <text evidence="4">The sequence shown here is derived from an EMBL/GenBank/DDBJ whole genome shotgun (WGS) entry which is preliminary data.</text>
</comment>
<evidence type="ECO:0000313" key="5">
    <source>
        <dbReference type="Proteomes" id="UP001168877"/>
    </source>
</evidence>
<dbReference type="SMART" id="SM00343">
    <property type="entry name" value="ZnF_C2HC"/>
    <property type="match status" value="1"/>
</dbReference>
<dbReference type="PANTHER" id="PTHR35046:SF9">
    <property type="entry name" value="RNA-DIRECTED DNA POLYMERASE"/>
    <property type="match status" value="1"/>
</dbReference>
<feature type="compositionally biased region" description="Low complexity" evidence="2">
    <location>
        <begin position="113"/>
        <end position="124"/>
    </location>
</feature>
<dbReference type="GO" id="GO:0003676">
    <property type="term" value="F:nucleic acid binding"/>
    <property type="evidence" value="ECO:0007669"/>
    <property type="project" value="InterPro"/>
</dbReference>
<keyword evidence="1" id="KW-0479">Metal-binding</keyword>
<dbReference type="PANTHER" id="PTHR35046">
    <property type="entry name" value="ZINC KNUCKLE (CCHC-TYPE) FAMILY PROTEIN"/>
    <property type="match status" value="1"/>
</dbReference>
<organism evidence="4 5">
    <name type="scientific">Acer saccharum</name>
    <name type="common">Sugar maple</name>
    <dbReference type="NCBI Taxonomy" id="4024"/>
    <lineage>
        <taxon>Eukaryota</taxon>
        <taxon>Viridiplantae</taxon>
        <taxon>Streptophyta</taxon>
        <taxon>Embryophyta</taxon>
        <taxon>Tracheophyta</taxon>
        <taxon>Spermatophyta</taxon>
        <taxon>Magnoliopsida</taxon>
        <taxon>eudicotyledons</taxon>
        <taxon>Gunneridae</taxon>
        <taxon>Pentapetalae</taxon>
        <taxon>rosids</taxon>
        <taxon>malvids</taxon>
        <taxon>Sapindales</taxon>
        <taxon>Sapindaceae</taxon>
        <taxon>Hippocastanoideae</taxon>
        <taxon>Acereae</taxon>
        <taxon>Acer</taxon>
    </lineage>
</organism>
<proteinExistence type="predicted"/>
<dbReference type="Proteomes" id="UP001168877">
    <property type="component" value="Unassembled WGS sequence"/>
</dbReference>
<keyword evidence="5" id="KW-1185">Reference proteome</keyword>
<reference evidence="4" key="1">
    <citation type="journal article" date="2022" name="Plant J.">
        <title>Strategies of tolerance reflected in two North American maple genomes.</title>
        <authorList>
            <person name="McEvoy S.L."/>
            <person name="Sezen U.U."/>
            <person name="Trouern-Trend A."/>
            <person name="McMahon S.M."/>
            <person name="Schaberg P.G."/>
            <person name="Yang J."/>
            <person name="Wegrzyn J.L."/>
            <person name="Swenson N.G."/>
        </authorList>
    </citation>
    <scope>NUCLEOTIDE SEQUENCE</scope>
    <source>
        <strain evidence="4">NS2018</strain>
    </source>
</reference>
<dbReference type="PROSITE" id="PS50158">
    <property type="entry name" value="ZF_CCHC"/>
    <property type="match status" value="1"/>
</dbReference>
<dbReference type="InterPro" id="IPR001878">
    <property type="entry name" value="Znf_CCHC"/>
</dbReference>
<evidence type="ECO:0000259" key="3">
    <source>
        <dbReference type="PROSITE" id="PS50158"/>
    </source>
</evidence>
<dbReference type="Pfam" id="PF03732">
    <property type="entry name" value="Retrotrans_gag"/>
    <property type="match status" value="1"/>
</dbReference>
<sequence>MRTQLKRKYMPENYRQDSFLKFHNFKQKDLSVEEYTSEFDNQRMLCDITEPDEQTIARYLGGLRTDISNIVQLQPYWTYNDVVKLSLKVEKQIREGRGGSSRSWIRENNTNRASVSTTKAVSSTNIGATPKATRKQEGAASSSNRSSSIRCFKCQGIGHIASDCPNRKIVSLVEETIDDMIEEDELIEDDGPQFDEEITYGDQEFHLKSSNQQDDYMGLALWIEDKPSRNFPVICFNGIYSRISSFITSNPSSERCSFLK</sequence>
<dbReference type="SUPFAM" id="SSF57756">
    <property type="entry name" value="Retrovirus zinc finger-like domains"/>
    <property type="match status" value="1"/>
</dbReference>
<evidence type="ECO:0000256" key="1">
    <source>
        <dbReference type="PROSITE-ProRule" id="PRU00047"/>
    </source>
</evidence>
<evidence type="ECO:0000256" key="2">
    <source>
        <dbReference type="SAM" id="MobiDB-lite"/>
    </source>
</evidence>
<dbReference type="InterPro" id="IPR036875">
    <property type="entry name" value="Znf_CCHC_sf"/>
</dbReference>
<feature type="region of interest" description="Disordered" evidence="2">
    <location>
        <begin position="98"/>
        <end position="141"/>
    </location>
</feature>
<dbReference type="Pfam" id="PF00098">
    <property type="entry name" value="zf-CCHC"/>
    <property type="match status" value="1"/>
</dbReference>
<evidence type="ECO:0000313" key="4">
    <source>
        <dbReference type="EMBL" id="KAK0579663.1"/>
    </source>
</evidence>
<keyword evidence="1" id="KW-0862">Zinc</keyword>
<name>A0AA39RU72_ACESA</name>
<feature type="domain" description="CCHC-type" evidence="3">
    <location>
        <begin position="150"/>
        <end position="166"/>
    </location>
</feature>
<feature type="compositionally biased region" description="Polar residues" evidence="2">
    <location>
        <begin position="100"/>
        <end position="112"/>
    </location>
</feature>
<reference evidence="4" key="2">
    <citation type="submission" date="2023-06" db="EMBL/GenBank/DDBJ databases">
        <authorList>
            <person name="Swenson N.G."/>
            <person name="Wegrzyn J.L."/>
            <person name="Mcevoy S.L."/>
        </authorList>
    </citation>
    <scope>NUCLEOTIDE SEQUENCE</scope>
    <source>
        <strain evidence="4">NS2018</strain>
        <tissue evidence="4">Leaf</tissue>
    </source>
</reference>
<dbReference type="AlphaFoldDB" id="A0AA39RU72"/>
<accession>A0AA39RU72</accession>
<dbReference type="GO" id="GO:0008270">
    <property type="term" value="F:zinc ion binding"/>
    <property type="evidence" value="ECO:0007669"/>
    <property type="project" value="UniProtKB-KW"/>
</dbReference>
<dbReference type="InterPro" id="IPR005162">
    <property type="entry name" value="Retrotrans_gag_dom"/>
</dbReference>
<gene>
    <name evidence="4" type="ORF">LWI29_029474</name>
</gene>